<accession>A0AA39SJ11</accession>
<reference evidence="2" key="2">
    <citation type="submission" date="2023-06" db="EMBL/GenBank/DDBJ databases">
        <authorList>
            <person name="Swenson N.G."/>
            <person name="Wegrzyn J.L."/>
            <person name="Mcevoy S.L."/>
        </authorList>
    </citation>
    <scope>NUCLEOTIDE SEQUENCE</scope>
    <source>
        <strain evidence="2">NS2018</strain>
        <tissue evidence="2">Leaf</tissue>
    </source>
</reference>
<sequence length="151" mass="16909">MMSNSKEKTSFETTLFSKEQIELLQKMISHQTSSIPIPAENTIRMGSGVGENSAIQECNFWLDTFDTPILPYETELTTSIPLEPESTILPPEPESTIPPEIEPNTNSSTPACTQPSVDKELIVYSRRKRPQEEIEDCTLPEQNHESDPSPS</sequence>
<evidence type="ECO:0000313" key="2">
    <source>
        <dbReference type="EMBL" id="KAK0594036.1"/>
    </source>
</evidence>
<feature type="region of interest" description="Disordered" evidence="1">
    <location>
        <begin position="80"/>
        <end position="151"/>
    </location>
</feature>
<evidence type="ECO:0000256" key="1">
    <source>
        <dbReference type="SAM" id="MobiDB-lite"/>
    </source>
</evidence>
<name>A0AA39SJ11_ACESA</name>
<dbReference type="Proteomes" id="UP001168877">
    <property type="component" value="Unassembled WGS sequence"/>
</dbReference>
<organism evidence="2 3">
    <name type="scientific">Acer saccharum</name>
    <name type="common">Sugar maple</name>
    <dbReference type="NCBI Taxonomy" id="4024"/>
    <lineage>
        <taxon>Eukaryota</taxon>
        <taxon>Viridiplantae</taxon>
        <taxon>Streptophyta</taxon>
        <taxon>Embryophyta</taxon>
        <taxon>Tracheophyta</taxon>
        <taxon>Spermatophyta</taxon>
        <taxon>Magnoliopsida</taxon>
        <taxon>eudicotyledons</taxon>
        <taxon>Gunneridae</taxon>
        <taxon>Pentapetalae</taxon>
        <taxon>rosids</taxon>
        <taxon>malvids</taxon>
        <taxon>Sapindales</taxon>
        <taxon>Sapindaceae</taxon>
        <taxon>Hippocastanoideae</taxon>
        <taxon>Acereae</taxon>
        <taxon>Acer</taxon>
    </lineage>
</organism>
<gene>
    <name evidence="2" type="ORF">LWI29_031643</name>
</gene>
<protein>
    <submittedName>
        <fullName evidence="2">Uncharacterized protein</fullName>
    </submittedName>
</protein>
<feature type="compositionally biased region" description="Low complexity" evidence="1">
    <location>
        <begin position="94"/>
        <end position="105"/>
    </location>
</feature>
<feature type="compositionally biased region" description="Polar residues" evidence="1">
    <location>
        <begin position="106"/>
        <end position="116"/>
    </location>
</feature>
<dbReference type="AlphaFoldDB" id="A0AA39SJ11"/>
<keyword evidence="3" id="KW-1185">Reference proteome</keyword>
<reference evidence="2" key="1">
    <citation type="journal article" date="2022" name="Plant J.">
        <title>Strategies of tolerance reflected in two North American maple genomes.</title>
        <authorList>
            <person name="McEvoy S.L."/>
            <person name="Sezen U.U."/>
            <person name="Trouern-Trend A."/>
            <person name="McMahon S.M."/>
            <person name="Schaberg P.G."/>
            <person name="Yang J."/>
            <person name="Wegrzyn J.L."/>
            <person name="Swenson N.G."/>
        </authorList>
    </citation>
    <scope>NUCLEOTIDE SEQUENCE</scope>
    <source>
        <strain evidence="2">NS2018</strain>
    </source>
</reference>
<proteinExistence type="predicted"/>
<evidence type="ECO:0000313" key="3">
    <source>
        <dbReference type="Proteomes" id="UP001168877"/>
    </source>
</evidence>
<dbReference type="EMBL" id="JAUESC010000147">
    <property type="protein sequence ID" value="KAK0594036.1"/>
    <property type="molecule type" value="Genomic_DNA"/>
</dbReference>
<feature type="compositionally biased region" description="Basic and acidic residues" evidence="1">
    <location>
        <begin position="142"/>
        <end position="151"/>
    </location>
</feature>
<comment type="caution">
    <text evidence="2">The sequence shown here is derived from an EMBL/GenBank/DDBJ whole genome shotgun (WGS) entry which is preliminary data.</text>
</comment>